<sequence length="305" mass="34873">MQINRLFEIVYILLDKKSITANELAEHFEVSKRTILRDIETLTIAGIPIYTTKGKGGGISILDNFVLNKTAVSEEEQNQILIALQSLASTQHMDTDGIISRLGALFRKMDTSWIEVDFSRWGSTNPDKEKFEMIKRAVINKLPLSFSYPGSNGELTSRTVYPLKLVFKSSAWYVQAYCLSRKDYRTFKINRMLYPEVLPESFAGMEFTPPPIVSDDIRPDSLVSLRLLFAAEAAYRVYDEFDERTVHPNEDGTFTVTIELPNDAWLYGFLLSFGTSVKVMEPQHVRDYLLSMADGIKNFYKDDIR</sequence>
<evidence type="ECO:0000313" key="4">
    <source>
        <dbReference type="EMBL" id="ODM11280.1"/>
    </source>
</evidence>
<dbReference type="GO" id="GO:0003700">
    <property type="term" value="F:DNA-binding transcription factor activity"/>
    <property type="evidence" value="ECO:0007669"/>
    <property type="project" value="InterPro"/>
</dbReference>
<keyword evidence="1" id="KW-0805">Transcription regulation</keyword>
<dbReference type="SUPFAM" id="SSF46785">
    <property type="entry name" value="Winged helix' DNA-binding domain"/>
    <property type="match status" value="1"/>
</dbReference>
<gene>
    <name evidence="4" type="ORF">BEH84_03709</name>
</gene>
<evidence type="ECO:0000259" key="3">
    <source>
        <dbReference type="PROSITE" id="PS51000"/>
    </source>
</evidence>
<dbReference type="InterPro" id="IPR051534">
    <property type="entry name" value="CBASS_pafABC_assoc_protein"/>
</dbReference>
<dbReference type="Proteomes" id="UP000095003">
    <property type="component" value="Unassembled WGS sequence"/>
</dbReference>
<organism evidence="4 5">
    <name type="scientific">Eisenbergiella tayi</name>
    <dbReference type="NCBI Taxonomy" id="1432052"/>
    <lineage>
        <taxon>Bacteria</taxon>
        <taxon>Bacillati</taxon>
        <taxon>Bacillota</taxon>
        <taxon>Clostridia</taxon>
        <taxon>Lachnospirales</taxon>
        <taxon>Lachnospiraceae</taxon>
        <taxon>Eisenbergiella</taxon>
    </lineage>
</organism>
<evidence type="ECO:0000313" key="5">
    <source>
        <dbReference type="Proteomes" id="UP000095003"/>
    </source>
</evidence>
<name>A0A1E3ARF4_9FIRM</name>
<feature type="domain" description="HTH deoR-type" evidence="3">
    <location>
        <begin position="2"/>
        <end position="60"/>
    </location>
</feature>
<protein>
    <submittedName>
        <fullName evidence="4">HTH domain protein</fullName>
    </submittedName>
</protein>
<dbReference type="InterPro" id="IPR028349">
    <property type="entry name" value="PafC-like"/>
</dbReference>
<dbReference type="SMART" id="SM00420">
    <property type="entry name" value="HTH_DEOR"/>
    <property type="match status" value="1"/>
</dbReference>
<dbReference type="PROSITE" id="PS51000">
    <property type="entry name" value="HTH_DEOR_2"/>
    <property type="match status" value="1"/>
</dbReference>
<reference evidence="4 5" key="1">
    <citation type="submission" date="2016-07" db="EMBL/GenBank/DDBJ databases">
        <title>Characterization of isolates of Eisenbergiella tayi derived from blood cultures, using whole genome sequencing.</title>
        <authorList>
            <person name="Burdz T."/>
            <person name="Wiebe D."/>
            <person name="Huynh C."/>
            <person name="Bernard K."/>
        </authorList>
    </citation>
    <scope>NUCLEOTIDE SEQUENCE [LARGE SCALE GENOMIC DNA]</scope>
    <source>
        <strain evidence="4 5">NML 120489</strain>
    </source>
</reference>
<dbReference type="Pfam" id="PF13280">
    <property type="entry name" value="WYL"/>
    <property type="match status" value="1"/>
</dbReference>
<dbReference type="PANTHER" id="PTHR34580:SF1">
    <property type="entry name" value="PROTEIN PAFC"/>
    <property type="match status" value="1"/>
</dbReference>
<comment type="caution">
    <text evidence="4">The sequence shown here is derived from an EMBL/GenBank/DDBJ whole genome shotgun (WGS) entry which is preliminary data.</text>
</comment>
<proteinExistence type="predicted"/>
<dbReference type="InterPro" id="IPR036390">
    <property type="entry name" value="WH_DNA-bd_sf"/>
</dbReference>
<dbReference type="InterPro" id="IPR001034">
    <property type="entry name" value="DeoR_HTH"/>
</dbReference>
<dbReference type="InterPro" id="IPR057727">
    <property type="entry name" value="WCX_dom"/>
</dbReference>
<dbReference type="EMBL" id="MCGI01000003">
    <property type="protein sequence ID" value="ODM11280.1"/>
    <property type="molecule type" value="Genomic_DNA"/>
</dbReference>
<dbReference type="InterPro" id="IPR026881">
    <property type="entry name" value="WYL_dom"/>
</dbReference>
<dbReference type="RefSeq" id="WP_069157976.1">
    <property type="nucleotide sequence ID" value="NZ_DBFYTC010000227.1"/>
</dbReference>
<dbReference type="InterPro" id="IPR013196">
    <property type="entry name" value="HTH_11"/>
</dbReference>
<accession>A0A1E3ARF4</accession>
<dbReference type="GeneID" id="93302891"/>
<dbReference type="PATRIC" id="fig|1432052.3.peg.4117"/>
<dbReference type="InterPro" id="IPR036388">
    <property type="entry name" value="WH-like_DNA-bd_sf"/>
</dbReference>
<dbReference type="PROSITE" id="PS52050">
    <property type="entry name" value="WYL"/>
    <property type="match status" value="1"/>
</dbReference>
<evidence type="ECO:0000256" key="1">
    <source>
        <dbReference type="ARBA" id="ARBA00023015"/>
    </source>
</evidence>
<dbReference type="Pfam" id="PF25583">
    <property type="entry name" value="WCX"/>
    <property type="match status" value="1"/>
</dbReference>
<dbReference type="PANTHER" id="PTHR34580">
    <property type="match status" value="1"/>
</dbReference>
<dbReference type="PIRSF" id="PIRSF016838">
    <property type="entry name" value="PafC"/>
    <property type="match status" value="1"/>
</dbReference>
<keyword evidence="2" id="KW-0804">Transcription</keyword>
<dbReference type="AlphaFoldDB" id="A0A1E3ARF4"/>
<dbReference type="Gene3D" id="1.10.10.10">
    <property type="entry name" value="Winged helix-like DNA-binding domain superfamily/Winged helix DNA-binding domain"/>
    <property type="match status" value="1"/>
</dbReference>
<dbReference type="Pfam" id="PF08279">
    <property type="entry name" value="HTH_11"/>
    <property type="match status" value="1"/>
</dbReference>
<evidence type="ECO:0000256" key="2">
    <source>
        <dbReference type="ARBA" id="ARBA00023163"/>
    </source>
</evidence>